<dbReference type="RefSeq" id="WP_303307461.1">
    <property type="nucleotide sequence ID" value="NZ_JAODOP010000004.1"/>
</dbReference>
<dbReference type="Proteomes" id="UP001337305">
    <property type="component" value="Unassembled WGS sequence"/>
</dbReference>
<evidence type="ECO:0000313" key="1">
    <source>
        <dbReference type="EMBL" id="MEF3835168.1"/>
    </source>
</evidence>
<dbReference type="EMBL" id="JAODOP010000004">
    <property type="protein sequence ID" value="MEF3835168.1"/>
    <property type="molecule type" value="Genomic_DNA"/>
</dbReference>
<accession>A0ABU7XXD4</accession>
<name>A0ABU7XXD4_9FLAO</name>
<proteinExistence type="predicted"/>
<sequence>MIKTEVSKLPYTLIRPQYAFMDTLNLLLDRPNYLSDDVKKHCKKALKIIGIIYADLGYDTGTNLLSKKEYDPFFKLFPSIYFNNRELIPVNMIIDNIQLCIKANKIVSDGSE</sequence>
<reference evidence="1 2" key="1">
    <citation type="submission" date="2022-09" db="EMBL/GenBank/DDBJ databases">
        <title>Genome sequencing of Flavivirga sp. MEBiC05379.</title>
        <authorList>
            <person name="Oh H.-M."/>
            <person name="Kwon K.K."/>
            <person name="Park M.J."/>
            <person name="Yang S.-H."/>
        </authorList>
    </citation>
    <scope>NUCLEOTIDE SEQUENCE [LARGE SCALE GENOMIC DNA]</scope>
    <source>
        <strain evidence="1 2">MEBiC05379</strain>
    </source>
</reference>
<keyword evidence="2" id="KW-1185">Reference proteome</keyword>
<protein>
    <submittedName>
        <fullName evidence="1">Uncharacterized protein</fullName>
    </submittedName>
</protein>
<gene>
    <name evidence="1" type="ORF">N1F79_18740</name>
</gene>
<evidence type="ECO:0000313" key="2">
    <source>
        <dbReference type="Proteomes" id="UP001337305"/>
    </source>
</evidence>
<organism evidence="1 2">
    <name type="scientific">Flavivirga spongiicola</name>
    <dbReference type="NCBI Taxonomy" id="421621"/>
    <lineage>
        <taxon>Bacteria</taxon>
        <taxon>Pseudomonadati</taxon>
        <taxon>Bacteroidota</taxon>
        <taxon>Flavobacteriia</taxon>
        <taxon>Flavobacteriales</taxon>
        <taxon>Flavobacteriaceae</taxon>
        <taxon>Flavivirga</taxon>
    </lineage>
</organism>
<comment type="caution">
    <text evidence="1">The sequence shown here is derived from an EMBL/GenBank/DDBJ whole genome shotgun (WGS) entry which is preliminary data.</text>
</comment>